<feature type="transmembrane region" description="Helical" evidence="1">
    <location>
        <begin position="60"/>
        <end position="84"/>
    </location>
</feature>
<dbReference type="AlphaFoldDB" id="A0AA36BMS3"/>
<evidence type="ECO:0000256" key="1">
    <source>
        <dbReference type="SAM" id="Phobius"/>
    </source>
</evidence>
<evidence type="ECO:0000313" key="3">
    <source>
        <dbReference type="Proteomes" id="UP001162480"/>
    </source>
</evidence>
<dbReference type="EMBL" id="OX597832">
    <property type="protein sequence ID" value="CAI9736993.1"/>
    <property type="molecule type" value="Genomic_DNA"/>
</dbReference>
<dbReference type="Proteomes" id="UP001162480">
    <property type="component" value="Chromosome 19"/>
</dbReference>
<keyword evidence="3" id="KW-1185">Reference proteome</keyword>
<keyword evidence="1" id="KW-0472">Membrane</keyword>
<keyword evidence="1" id="KW-1133">Transmembrane helix</keyword>
<protein>
    <submittedName>
        <fullName evidence="2">Uncharacterized protein</fullName>
    </submittedName>
</protein>
<accession>A0AA36BMS3</accession>
<reference evidence="2" key="1">
    <citation type="submission" date="2023-08" db="EMBL/GenBank/DDBJ databases">
        <authorList>
            <person name="Alioto T."/>
            <person name="Alioto T."/>
            <person name="Gomez Garrido J."/>
        </authorList>
    </citation>
    <scope>NUCLEOTIDE SEQUENCE</scope>
</reference>
<organism evidence="2 3">
    <name type="scientific">Octopus vulgaris</name>
    <name type="common">Common octopus</name>
    <dbReference type="NCBI Taxonomy" id="6645"/>
    <lineage>
        <taxon>Eukaryota</taxon>
        <taxon>Metazoa</taxon>
        <taxon>Spiralia</taxon>
        <taxon>Lophotrochozoa</taxon>
        <taxon>Mollusca</taxon>
        <taxon>Cephalopoda</taxon>
        <taxon>Coleoidea</taxon>
        <taxon>Octopodiformes</taxon>
        <taxon>Octopoda</taxon>
        <taxon>Incirrata</taxon>
        <taxon>Octopodidae</taxon>
        <taxon>Octopus</taxon>
    </lineage>
</organism>
<gene>
    <name evidence="2" type="ORF">OCTVUL_1B010243</name>
</gene>
<keyword evidence="1" id="KW-0812">Transmembrane</keyword>
<evidence type="ECO:0000313" key="2">
    <source>
        <dbReference type="EMBL" id="CAI9736993.1"/>
    </source>
</evidence>
<sequence>MVLLRAKWLCCKLNDQTEILFIFEEDMDTNNATDHHYHFKPHATDGKGFLNHLNPKDQTLFVALIVMAIAVPCIFLSVFALLCIRKHKEKKARRAEMLLHNAQGIAVDDPRRPEMITDHRY</sequence>
<name>A0AA36BMS3_OCTVU</name>
<proteinExistence type="predicted"/>